<dbReference type="SUPFAM" id="SSF53383">
    <property type="entry name" value="PLP-dependent transferases"/>
    <property type="match status" value="1"/>
</dbReference>
<evidence type="ECO:0000313" key="3">
    <source>
        <dbReference type="Proteomes" id="UP001318300"/>
    </source>
</evidence>
<dbReference type="Gene3D" id="3.40.640.10">
    <property type="entry name" value="Type I PLP-dependent aspartate aminotransferase-like (Major domain)"/>
    <property type="match status" value="1"/>
</dbReference>
<evidence type="ECO:0000313" key="2">
    <source>
        <dbReference type="EMBL" id="NII40060.1"/>
    </source>
</evidence>
<dbReference type="Proteomes" id="UP001318300">
    <property type="component" value="Unassembled WGS sequence"/>
</dbReference>
<gene>
    <name evidence="2" type="ORF">E9228_000679</name>
</gene>
<dbReference type="EMBL" id="JAAOYO010000001">
    <property type="protein sequence ID" value="NII40060.1"/>
    <property type="molecule type" value="Genomic_DNA"/>
</dbReference>
<dbReference type="RefSeq" id="WP_166779167.1">
    <property type="nucleotide sequence ID" value="NZ_JAAOYO010000001.1"/>
</dbReference>
<dbReference type="InterPro" id="IPR000192">
    <property type="entry name" value="Aminotrans_V_dom"/>
</dbReference>
<dbReference type="Gene3D" id="3.90.1150.10">
    <property type="entry name" value="Aspartate Aminotransferase, domain 1"/>
    <property type="match status" value="1"/>
</dbReference>
<keyword evidence="3" id="KW-1185">Reference proteome</keyword>
<dbReference type="GO" id="GO:0016829">
    <property type="term" value="F:lyase activity"/>
    <property type="evidence" value="ECO:0007669"/>
    <property type="project" value="UniProtKB-KW"/>
</dbReference>
<evidence type="ECO:0000259" key="1">
    <source>
        <dbReference type="Pfam" id="PF00266"/>
    </source>
</evidence>
<dbReference type="InterPro" id="IPR015421">
    <property type="entry name" value="PyrdxlP-dep_Trfase_major"/>
</dbReference>
<dbReference type="Pfam" id="PF00266">
    <property type="entry name" value="Aminotran_5"/>
    <property type="match status" value="1"/>
</dbReference>
<dbReference type="InterPro" id="IPR015424">
    <property type="entry name" value="PyrdxlP-dep_Trfase"/>
</dbReference>
<dbReference type="PANTHER" id="PTHR43586:SF21">
    <property type="entry name" value="PYRIDOXAL PHOSPHATE (PLP)-DEPENDENT ASPARTATE AMINOTRANSFERASE SUPERFAMILY"/>
    <property type="match status" value="1"/>
</dbReference>
<name>A0ABX0T3J3_9MICO</name>
<proteinExistence type="predicted"/>
<accession>A0ABX0T3J3</accession>
<keyword evidence="2" id="KW-0456">Lyase</keyword>
<protein>
    <submittedName>
        <fullName evidence="2">Selenocysteine lyase/cysteine desulfurase</fullName>
    </submittedName>
</protein>
<dbReference type="InterPro" id="IPR015422">
    <property type="entry name" value="PyrdxlP-dep_Trfase_small"/>
</dbReference>
<reference evidence="2 3" key="1">
    <citation type="submission" date="2020-03" db="EMBL/GenBank/DDBJ databases">
        <title>Above-ground endophytic microbial communities from plants in different locations in the United States.</title>
        <authorList>
            <person name="Frank C."/>
        </authorList>
    </citation>
    <scope>NUCLEOTIDE SEQUENCE [LARGE SCALE GENOMIC DNA]</scope>
    <source>
        <strain evidence="2 3">WW7</strain>
    </source>
</reference>
<comment type="caution">
    <text evidence="2">The sequence shown here is derived from an EMBL/GenBank/DDBJ whole genome shotgun (WGS) entry which is preliminary data.</text>
</comment>
<feature type="domain" description="Aminotransferase class V" evidence="1">
    <location>
        <begin position="48"/>
        <end position="288"/>
    </location>
</feature>
<sequence>MDSFRTDSFPAGRGYLAACTAGLPSHDTLAAQRADLDAWSRAETSPAHYGALVEEGRALFADLVGVPAARVATGSQTSVMAAVVADALPDGAEVVVPDGDFSSVVFPFLAQAHRGVRVRSVPLDELAASIGPDTALVAWSAVQSATGTVTDPAPVVAAAGRVGALTLCDLTQAAGVLPVSAAPFDVTITHAYKWLCAPRGVAFMTLSDVALGRLRPVQAGWYAGEDVWSSCYGPAMHLADDARRFDVSPAWQAWPGAVAALRHATSLDARSTWRHATGLADRLCDALGSPRQGHGSSGQAIVTFPDADGTRLRALTAAGITASGRAGRLRIAFHLWNDEDDVTDVAAALAGVEPGASGR</sequence>
<dbReference type="PANTHER" id="PTHR43586">
    <property type="entry name" value="CYSTEINE DESULFURASE"/>
    <property type="match status" value="1"/>
</dbReference>
<organism evidence="2 3">
    <name type="scientific">Curtobacterium salicis</name>
    <dbReference type="NCBI Taxonomy" id="1779862"/>
    <lineage>
        <taxon>Bacteria</taxon>
        <taxon>Bacillati</taxon>
        <taxon>Actinomycetota</taxon>
        <taxon>Actinomycetes</taxon>
        <taxon>Micrococcales</taxon>
        <taxon>Microbacteriaceae</taxon>
        <taxon>Curtobacterium</taxon>
    </lineage>
</organism>